<feature type="binding site" evidence="8">
    <location>
        <position position="436"/>
    </location>
    <ligand>
        <name>Mg(2+)</name>
        <dbReference type="ChEBI" id="CHEBI:18420"/>
    </ligand>
</feature>
<feature type="compositionally biased region" description="Polar residues" evidence="10">
    <location>
        <begin position="706"/>
        <end position="718"/>
    </location>
</feature>
<dbReference type="Proteomes" id="UP000481033">
    <property type="component" value="Unassembled WGS sequence"/>
</dbReference>
<evidence type="ECO:0000256" key="10">
    <source>
        <dbReference type="SAM" id="MobiDB-lite"/>
    </source>
</evidence>
<comment type="function">
    <text evidence="8 9">Catalyzes the reversible transfer of the terminal phosphate of ATP to form a long-chain polyphosphate (polyP).</text>
</comment>
<dbReference type="InterPro" id="IPR001736">
    <property type="entry name" value="PLipase_D/transphosphatidylase"/>
</dbReference>
<evidence type="ECO:0000256" key="8">
    <source>
        <dbReference type="HAMAP-Rule" id="MF_00347"/>
    </source>
</evidence>
<dbReference type="CDD" id="cd09165">
    <property type="entry name" value="PLDc_PaPPK1_C1_like"/>
    <property type="match status" value="1"/>
</dbReference>
<sequence length="718" mass="82177">MTVSVKKQTIPNLRNPDYYCNRELSWLQFNDRVLHEAFDERTPLLERLKFLAIFSTNLDEFFMVRVSGLLEQAQANITKTPADGLTPQQQLERIHSHLLPVVQRQHEYFLGEMRSQMANEGIHLLTYDRLSKEQKSHLAKLFDSRIFPILTPLGVDPAHPFPRMSNLSLNIAAEIEDPKNQERRFARIKVPNNLPRFISLPDELTTVNGESVHWVGVALEDIIIHHLEALFPGMTILSSHLFRITRDADFPVREAEADDLLLAIQQEISRRRLEGSVVRLEVASTFPQELQDSLIQEFKISPTDIYQVDGLLNLQDLFFFLSISRPDIKDSPWVAVIPPRLKPIHEVDVEEALDLPDTHPDIFSIIRDGDLMLHHPYEAFDASVQTLITQAAHDPQVQAIKMTLYRTSGDSPIVNALIEAARNGKQVAVLVELKARFDEENNIEWARRLEQSGIHVVYGVLGLKTHTKTALVVREEGDELRRYVHIGTGNYNPKTAKLYTDLGLMSCQETLGADLSDLFNYLTGFCHQKAYRKLLVAPVTLRDRMIGLIQREIDHCLEGRPGKIIAKMNSLVDPEMTRWLYKASQAGVQIDLIIRGICCLKPGIPEVSKNIRVISIIGRFLEHSRIFYFQNNHQEEVYIGSADWMPRNLDRRVEAVTPIEESSLVDELKELLAIFMADNRQAWEMQSDGSYAQRHPHSDEPERSSHQQLMQRATARMS</sequence>
<comment type="cofactor">
    <cofactor evidence="8">
        <name>Mg(2+)</name>
        <dbReference type="ChEBI" id="CHEBI:18420"/>
    </cofactor>
</comment>
<dbReference type="GO" id="GO:0005524">
    <property type="term" value="F:ATP binding"/>
    <property type="evidence" value="ECO:0007669"/>
    <property type="project" value="UniProtKB-KW"/>
</dbReference>
<keyword evidence="2 8" id="KW-0808">Transferase</keyword>
<dbReference type="SUPFAM" id="SSF56024">
    <property type="entry name" value="Phospholipase D/nuclease"/>
    <property type="match status" value="2"/>
</dbReference>
<evidence type="ECO:0000256" key="2">
    <source>
        <dbReference type="ARBA" id="ARBA00022679"/>
    </source>
</evidence>
<dbReference type="InterPro" id="IPR025198">
    <property type="entry name" value="PPK_N_dom"/>
</dbReference>
<feature type="binding site" evidence="8">
    <location>
        <position position="499"/>
    </location>
    <ligand>
        <name>ATP</name>
        <dbReference type="ChEBI" id="CHEBI:30616"/>
    </ligand>
</feature>
<comment type="caution">
    <text evidence="12">The sequence shown here is derived from an EMBL/GenBank/DDBJ whole genome shotgun (WGS) entry which is preliminary data.</text>
</comment>
<dbReference type="NCBIfam" id="TIGR03705">
    <property type="entry name" value="poly_P_kin"/>
    <property type="match status" value="1"/>
</dbReference>
<dbReference type="Pfam" id="PF02503">
    <property type="entry name" value="PP_kinase"/>
    <property type="match status" value="1"/>
</dbReference>
<evidence type="ECO:0000256" key="1">
    <source>
        <dbReference type="ARBA" id="ARBA00022553"/>
    </source>
</evidence>
<evidence type="ECO:0000256" key="7">
    <source>
        <dbReference type="ARBA" id="ARBA00022842"/>
    </source>
</evidence>
<keyword evidence="5 8" id="KW-0418">Kinase</keyword>
<protein>
    <recommendedName>
        <fullName evidence="8 9">Polyphosphate kinase</fullName>
        <ecNumber evidence="8 9">2.7.4.1</ecNumber>
    </recommendedName>
    <alternativeName>
        <fullName evidence="8">ATP-polyphosphate phosphotransferase</fullName>
    </alternativeName>
    <alternativeName>
        <fullName evidence="8">Polyphosphoric acid kinase</fullName>
    </alternativeName>
</protein>
<evidence type="ECO:0000256" key="3">
    <source>
        <dbReference type="ARBA" id="ARBA00022723"/>
    </source>
</evidence>
<dbReference type="InterPro" id="IPR025200">
    <property type="entry name" value="PPK_C_dom2"/>
</dbReference>
<comment type="catalytic activity">
    <reaction evidence="8 9">
        <text>[phosphate](n) + ATP = [phosphate](n+1) + ADP</text>
        <dbReference type="Rhea" id="RHEA:19573"/>
        <dbReference type="Rhea" id="RHEA-COMP:9859"/>
        <dbReference type="Rhea" id="RHEA-COMP:14280"/>
        <dbReference type="ChEBI" id="CHEBI:16838"/>
        <dbReference type="ChEBI" id="CHEBI:30616"/>
        <dbReference type="ChEBI" id="CHEBI:456216"/>
        <dbReference type="EC" id="2.7.4.1"/>
    </reaction>
</comment>
<keyword evidence="6 8" id="KW-0067">ATP-binding</keyword>
<dbReference type="EMBL" id="QXHD01000004">
    <property type="protein sequence ID" value="NEZ60371.1"/>
    <property type="molecule type" value="Genomic_DNA"/>
</dbReference>
<feature type="binding site" evidence="8">
    <location>
        <position position="595"/>
    </location>
    <ligand>
        <name>ATP</name>
        <dbReference type="ChEBI" id="CHEBI:30616"/>
    </ligand>
</feature>
<dbReference type="InterPro" id="IPR024953">
    <property type="entry name" value="PP_kinase_middle"/>
</dbReference>
<dbReference type="NCBIfam" id="NF003918">
    <property type="entry name" value="PRK05443.1-2"/>
    <property type="match status" value="1"/>
</dbReference>
<dbReference type="GO" id="GO:0006799">
    <property type="term" value="P:polyphosphate biosynthetic process"/>
    <property type="evidence" value="ECO:0007669"/>
    <property type="project" value="UniProtKB-UniRule"/>
</dbReference>
<comment type="similarity">
    <text evidence="8 9">Belongs to the polyphosphate kinase 1 (PPK1) family.</text>
</comment>
<dbReference type="GO" id="GO:0008976">
    <property type="term" value="F:polyphosphate kinase activity"/>
    <property type="evidence" value="ECO:0007669"/>
    <property type="project" value="UniProtKB-UniRule"/>
</dbReference>
<dbReference type="Gene3D" id="1.20.58.310">
    <property type="entry name" value="Polyphosphate kinase N-terminal domain"/>
    <property type="match status" value="1"/>
</dbReference>
<dbReference type="NCBIfam" id="NF003921">
    <property type="entry name" value="PRK05443.2-2"/>
    <property type="match status" value="1"/>
</dbReference>
<dbReference type="InterPro" id="IPR036832">
    <property type="entry name" value="PPK_N_dom_sf"/>
</dbReference>
<dbReference type="RefSeq" id="WP_163659987.1">
    <property type="nucleotide sequence ID" value="NZ_QXHD01000004.1"/>
</dbReference>
<dbReference type="InterPro" id="IPR036830">
    <property type="entry name" value="PP_kinase_middle_dom_sf"/>
</dbReference>
<dbReference type="PANTHER" id="PTHR30218:SF0">
    <property type="entry name" value="POLYPHOSPHATE KINASE"/>
    <property type="match status" value="1"/>
</dbReference>
<evidence type="ECO:0000259" key="11">
    <source>
        <dbReference type="PROSITE" id="PS50035"/>
    </source>
</evidence>
<dbReference type="AlphaFoldDB" id="A0A6M0RXB3"/>
<evidence type="ECO:0000313" key="12">
    <source>
        <dbReference type="EMBL" id="NEZ60371.1"/>
    </source>
</evidence>
<dbReference type="Pfam" id="PF13090">
    <property type="entry name" value="PP_kinase_C"/>
    <property type="match status" value="1"/>
</dbReference>
<organism evidence="12 13">
    <name type="scientific">Adonisia turfae CCMR0081</name>
    <dbReference type="NCBI Taxonomy" id="2292702"/>
    <lineage>
        <taxon>Bacteria</taxon>
        <taxon>Bacillati</taxon>
        <taxon>Cyanobacteriota</taxon>
        <taxon>Adonisia</taxon>
        <taxon>Adonisia turfae</taxon>
    </lineage>
</organism>
<dbReference type="GO" id="GO:0046872">
    <property type="term" value="F:metal ion binding"/>
    <property type="evidence" value="ECO:0007669"/>
    <property type="project" value="UniProtKB-KW"/>
</dbReference>
<dbReference type="EC" id="2.7.4.1" evidence="8 9"/>
<dbReference type="Pfam" id="PF13089">
    <property type="entry name" value="PP_kinase_N"/>
    <property type="match status" value="1"/>
</dbReference>
<feature type="active site" description="Phosphohistidine intermediate" evidence="8">
    <location>
        <position position="466"/>
    </location>
</feature>
<feature type="domain" description="PLD phosphodiesterase" evidence="11">
    <location>
        <begin position="618"/>
        <end position="648"/>
    </location>
</feature>
<dbReference type="PIRSF" id="PIRSF015589">
    <property type="entry name" value="PP_kinase"/>
    <property type="match status" value="1"/>
</dbReference>
<dbReference type="InterPro" id="IPR003414">
    <property type="entry name" value="PP_kinase"/>
</dbReference>
<feature type="binding site" evidence="8">
    <location>
        <position position="406"/>
    </location>
    <ligand>
        <name>Mg(2+)</name>
        <dbReference type="ChEBI" id="CHEBI:18420"/>
    </ligand>
</feature>
<feature type="binding site" evidence="8">
    <location>
        <position position="623"/>
    </location>
    <ligand>
        <name>ATP</name>
        <dbReference type="ChEBI" id="CHEBI:30616"/>
    </ligand>
</feature>
<dbReference type="InterPro" id="IPR041108">
    <property type="entry name" value="PP_kinase_C_1"/>
</dbReference>
<dbReference type="HAMAP" id="MF_00347">
    <property type="entry name" value="Polyphosphate_kinase"/>
    <property type="match status" value="1"/>
</dbReference>
<dbReference type="SUPFAM" id="SSF140356">
    <property type="entry name" value="PPK N-terminal domain-like"/>
    <property type="match status" value="1"/>
</dbReference>
<gene>
    <name evidence="12" type="primary">ppk1</name>
    <name evidence="8" type="synonym">ppk</name>
    <name evidence="12" type="ORF">DXZ20_32955</name>
</gene>
<dbReference type="SUPFAM" id="SSF143724">
    <property type="entry name" value="PHP14-like"/>
    <property type="match status" value="1"/>
</dbReference>
<keyword evidence="7 8" id="KW-0460">Magnesium</keyword>
<evidence type="ECO:0000313" key="13">
    <source>
        <dbReference type="Proteomes" id="UP000481033"/>
    </source>
</evidence>
<evidence type="ECO:0000256" key="4">
    <source>
        <dbReference type="ARBA" id="ARBA00022741"/>
    </source>
</evidence>
<dbReference type="Gene3D" id="3.30.1840.10">
    <property type="entry name" value="Polyphosphate kinase middle domain"/>
    <property type="match status" value="1"/>
</dbReference>
<name>A0A6M0RXB3_9CYAN</name>
<keyword evidence="3 8" id="KW-0479">Metal-binding</keyword>
<keyword evidence="4 8" id="KW-0547">Nucleotide-binding</keyword>
<dbReference type="Gene3D" id="3.30.870.10">
    <property type="entry name" value="Endonuclease Chain A"/>
    <property type="match status" value="2"/>
</dbReference>
<evidence type="ECO:0000256" key="6">
    <source>
        <dbReference type="ARBA" id="ARBA00022840"/>
    </source>
</evidence>
<proteinExistence type="inferred from homology"/>
<dbReference type="Pfam" id="PF17941">
    <property type="entry name" value="PP_kinase_C_1"/>
    <property type="match status" value="1"/>
</dbReference>
<evidence type="ECO:0000256" key="5">
    <source>
        <dbReference type="ARBA" id="ARBA00022777"/>
    </source>
</evidence>
<dbReference type="NCBIfam" id="NF003917">
    <property type="entry name" value="PRK05443.1-1"/>
    <property type="match status" value="1"/>
</dbReference>
<comment type="PTM">
    <text evidence="8 9">An intermediate of this reaction is the autophosphorylated ppk in which a phosphate is covalently linked to a histidine residue through a N-P bond.</text>
</comment>
<reference evidence="12 13" key="1">
    <citation type="journal article" date="2020" name="Microb. Ecol.">
        <title>Ecogenomics of the Marine Benthic Filamentous Cyanobacterium Adonisia.</title>
        <authorList>
            <person name="Walter J.M."/>
            <person name="Coutinho F.H."/>
            <person name="Leomil L."/>
            <person name="Hargreaves P.I."/>
            <person name="Campeao M.E."/>
            <person name="Vieira V.V."/>
            <person name="Silva B.S."/>
            <person name="Fistarol G.O."/>
            <person name="Salomon P.S."/>
            <person name="Sawabe T."/>
            <person name="Mino S."/>
            <person name="Hosokawa M."/>
            <person name="Miyashita H."/>
            <person name="Maruyama F."/>
            <person name="van Verk M.C."/>
            <person name="Dutilh B.E."/>
            <person name="Thompson C.C."/>
            <person name="Thompson F.L."/>
        </authorList>
    </citation>
    <scope>NUCLEOTIDE SEQUENCE [LARGE SCALE GENOMIC DNA]</scope>
    <source>
        <strain evidence="12 13">CCMR0081</strain>
    </source>
</reference>
<keyword evidence="1 8" id="KW-0597">Phosphoprotein</keyword>
<evidence type="ECO:0000256" key="9">
    <source>
        <dbReference type="RuleBase" id="RU003800"/>
    </source>
</evidence>
<feature type="binding site" evidence="8">
    <location>
        <position position="57"/>
    </location>
    <ligand>
        <name>ATP</name>
        <dbReference type="ChEBI" id="CHEBI:30616"/>
    </ligand>
</feature>
<dbReference type="PROSITE" id="PS50035">
    <property type="entry name" value="PLD"/>
    <property type="match status" value="1"/>
</dbReference>
<keyword evidence="13" id="KW-1185">Reference proteome</keyword>
<dbReference type="CDD" id="cd09168">
    <property type="entry name" value="PLDc_PaPPK1_C2_like"/>
    <property type="match status" value="1"/>
</dbReference>
<feature type="compositionally biased region" description="Basic and acidic residues" evidence="10">
    <location>
        <begin position="696"/>
        <end position="705"/>
    </location>
</feature>
<dbReference type="GO" id="GO:0009358">
    <property type="term" value="C:polyphosphate kinase complex"/>
    <property type="evidence" value="ECO:0007669"/>
    <property type="project" value="InterPro"/>
</dbReference>
<accession>A0A6M0RXB3</accession>
<feature type="region of interest" description="Disordered" evidence="10">
    <location>
        <begin position="686"/>
        <end position="718"/>
    </location>
</feature>
<dbReference type="PANTHER" id="PTHR30218">
    <property type="entry name" value="POLYPHOSPHATE KINASE"/>
    <property type="match status" value="1"/>
</dbReference>
<dbReference type="FunFam" id="3.30.870.10:FF:000001">
    <property type="entry name" value="Polyphosphate kinase"/>
    <property type="match status" value="1"/>
</dbReference>